<name>A0AAV6NIL0_9ROSI</name>
<keyword evidence="2" id="KW-1185">Reference proteome</keyword>
<dbReference type="Proteomes" id="UP000685013">
    <property type="component" value="Chromosome 6"/>
</dbReference>
<organism evidence="1 2">
    <name type="scientific">Cucurbita argyrosperma subsp. sororia</name>
    <dbReference type="NCBI Taxonomy" id="37648"/>
    <lineage>
        <taxon>Eukaryota</taxon>
        <taxon>Viridiplantae</taxon>
        <taxon>Streptophyta</taxon>
        <taxon>Embryophyta</taxon>
        <taxon>Tracheophyta</taxon>
        <taxon>Spermatophyta</taxon>
        <taxon>Magnoliopsida</taxon>
        <taxon>eudicotyledons</taxon>
        <taxon>Gunneridae</taxon>
        <taxon>Pentapetalae</taxon>
        <taxon>rosids</taxon>
        <taxon>fabids</taxon>
        <taxon>Cucurbitales</taxon>
        <taxon>Cucurbitaceae</taxon>
        <taxon>Cucurbiteae</taxon>
        <taxon>Cucurbita</taxon>
    </lineage>
</organism>
<comment type="caution">
    <text evidence="1">The sequence shown here is derived from an EMBL/GenBank/DDBJ whole genome shotgun (WGS) entry which is preliminary data.</text>
</comment>
<sequence>MFLSFSTSTSIIFLVKKQKIATESTLMKLMAARGETLGLQQRRKEKTTARKPSDDWLYLYVPSCDSVRTMETAKRKNLPNAVRLPGIFAPVILYPSDDDVSPF</sequence>
<dbReference type="AlphaFoldDB" id="A0AAV6NIL0"/>
<reference evidence="1 2" key="1">
    <citation type="journal article" date="2021" name="Hortic Res">
        <title>The domestication of Cucurbita argyrosperma as revealed by the genome of its wild relative.</title>
        <authorList>
            <person name="Barrera-Redondo J."/>
            <person name="Sanchez-de la Vega G."/>
            <person name="Aguirre-Liguori J.A."/>
            <person name="Castellanos-Morales G."/>
            <person name="Gutierrez-Guerrero Y.T."/>
            <person name="Aguirre-Dugua X."/>
            <person name="Aguirre-Planter E."/>
            <person name="Tenaillon M.I."/>
            <person name="Lira-Saade R."/>
            <person name="Eguiarte L.E."/>
        </authorList>
    </citation>
    <scope>NUCLEOTIDE SEQUENCE [LARGE SCALE GENOMIC DNA]</scope>
    <source>
        <strain evidence="1">JBR-2021</strain>
    </source>
</reference>
<proteinExistence type="predicted"/>
<accession>A0AAV6NIL0</accession>
<gene>
    <name evidence="1" type="ORF">SDJN03_10480</name>
</gene>
<evidence type="ECO:0000313" key="2">
    <source>
        <dbReference type="Proteomes" id="UP000685013"/>
    </source>
</evidence>
<protein>
    <submittedName>
        <fullName evidence="1">Uncharacterized protein</fullName>
    </submittedName>
</protein>
<feature type="non-terminal residue" evidence="1">
    <location>
        <position position="1"/>
    </location>
</feature>
<evidence type="ECO:0000313" key="1">
    <source>
        <dbReference type="EMBL" id="KAG6597300.1"/>
    </source>
</evidence>
<dbReference type="EMBL" id="JAGKQH010000006">
    <property type="protein sequence ID" value="KAG6597300.1"/>
    <property type="molecule type" value="Genomic_DNA"/>
</dbReference>